<accession>A0A4Q7YZW1</accession>
<dbReference type="EMBL" id="SHKW01000001">
    <property type="protein sequence ID" value="RZU43084.1"/>
    <property type="molecule type" value="Genomic_DNA"/>
</dbReference>
<protein>
    <submittedName>
        <fullName evidence="1">Uncharacterized protein</fullName>
    </submittedName>
</protein>
<evidence type="ECO:0000313" key="2">
    <source>
        <dbReference type="Proteomes" id="UP000292958"/>
    </source>
</evidence>
<reference evidence="1 2" key="1">
    <citation type="submission" date="2019-02" db="EMBL/GenBank/DDBJ databases">
        <title>Genomic Encyclopedia of Archaeal and Bacterial Type Strains, Phase II (KMG-II): from individual species to whole genera.</title>
        <authorList>
            <person name="Goeker M."/>
        </authorList>
    </citation>
    <scope>NUCLEOTIDE SEQUENCE [LARGE SCALE GENOMIC DNA]</scope>
    <source>
        <strain evidence="1 2">DSM 18101</strain>
    </source>
</reference>
<keyword evidence="2" id="KW-1185">Reference proteome</keyword>
<sequence length="123" mass="13689">MLGHLITTKYFRAANSPTCRLLRIWHPVTLNSSTIKAAIESINKGQQLELVSWESLDIGGKYIIHKICDMIDESDYFCADITTINPDVMFSKLGSRSLVTNGFGLYATTAMSIQRPNSINSNC</sequence>
<dbReference type="AlphaFoldDB" id="A0A4Q7YZW1"/>
<name>A0A4Q7YZW1_9BACT</name>
<comment type="caution">
    <text evidence="1">The sequence shown here is derived from an EMBL/GenBank/DDBJ whole genome shotgun (WGS) entry which is preliminary data.</text>
</comment>
<evidence type="ECO:0000313" key="1">
    <source>
        <dbReference type="EMBL" id="RZU43084.1"/>
    </source>
</evidence>
<gene>
    <name evidence="1" type="ORF">BDD14_4705</name>
</gene>
<organism evidence="1 2">
    <name type="scientific">Edaphobacter modestus</name>
    <dbReference type="NCBI Taxonomy" id="388466"/>
    <lineage>
        <taxon>Bacteria</taxon>
        <taxon>Pseudomonadati</taxon>
        <taxon>Acidobacteriota</taxon>
        <taxon>Terriglobia</taxon>
        <taxon>Terriglobales</taxon>
        <taxon>Acidobacteriaceae</taxon>
        <taxon>Edaphobacter</taxon>
    </lineage>
</organism>
<proteinExistence type="predicted"/>
<dbReference type="Proteomes" id="UP000292958">
    <property type="component" value="Unassembled WGS sequence"/>
</dbReference>